<proteinExistence type="predicted"/>
<evidence type="ECO:0000259" key="2">
    <source>
        <dbReference type="Pfam" id="PF18126"/>
    </source>
</evidence>
<feature type="domain" description="Large ribosomal subunit protein mL59" evidence="2">
    <location>
        <begin position="15"/>
        <end position="170"/>
    </location>
</feature>
<feature type="region of interest" description="Disordered" evidence="1">
    <location>
        <begin position="31"/>
        <end position="69"/>
    </location>
</feature>
<dbReference type="PANTHER" id="PTHR28041:SF1">
    <property type="entry name" value="LARGE RIBOSOMAL SUBUNIT PROTEIN ML59"/>
    <property type="match status" value="1"/>
</dbReference>
<dbReference type="InterPro" id="IPR040922">
    <property type="entry name" value="Ribosomal_mL59_dom"/>
</dbReference>
<feature type="compositionally biased region" description="Low complexity" evidence="1">
    <location>
        <begin position="31"/>
        <end position="54"/>
    </location>
</feature>
<dbReference type="GO" id="GO:0003735">
    <property type="term" value="F:structural constituent of ribosome"/>
    <property type="evidence" value="ECO:0007669"/>
    <property type="project" value="InterPro"/>
</dbReference>
<dbReference type="InterPro" id="IPR037507">
    <property type="entry name" value="Ribosomal_mL59"/>
</dbReference>
<evidence type="ECO:0000313" key="3">
    <source>
        <dbReference type="EMBL" id="PMD25124.1"/>
    </source>
</evidence>
<sequence>MNSRQYIKLAESLPPRLTRFFARYPPQALLSQSTTLSSSTPSTSSSARDSTASSVEEMTAGQDGLAVPSPFRAQKHPVTGKWHDPVFSLRRQAELVKLARQHGVEELLPYTVKGTEERLRRRAENGLRVKGTGIGQRVKGKESERTLKGRLEKRRQAMLDMPQMIQTWKERGHGRGWKKWPK</sequence>
<dbReference type="Pfam" id="PF18126">
    <property type="entry name" value="Mitoc_mL59"/>
    <property type="match status" value="1"/>
</dbReference>
<accession>A0A2J6QFS1</accession>
<dbReference type="Proteomes" id="UP000235672">
    <property type="component" value="Unassembled WGS sequence"/>
</dbReference>
<dbReference type="PANTHER" id="PTHR28041">
    <property type="entry name" value="54S RIBOSOMAL PROTEIN L25, MITOCHONDRIAL"/>
    <property type="match status" value="1"/>
</dbReference>
<organism evidence="3 4">
    <name type="scientific">Hyaloscypha hepaticicola</name>
    <dbReference type="NCBI Taxonomy" id="2082293"/>
    <lineage>
        <taxon>Eukaryota</taxon>
        <taxon>Fungi</taxon>
        <taxon>Dikarya</taxon>
        <taxon>Ascomycota</taxon>
        <taxon>Pezizomycotina</taxon>
        <taxon>Leotiomycetes</taxon>
        <taxon>Helotiales</taxon>
        <taxon>Hyaloscyphaceae</taxon>
        <taxon>Hyaloscypha</taxon>
    </lineage>
</organism>
<dbReference type="GO" id="GO:0005762">
    <property type="term" value="C:mitochondrial large ribosomal subunit"/>
    <property type="evidence" value="ECO:0007669"/>
    <property type="project" value="InterPro"/>
</dbReference>
<gene>
    <name evidence="3" type="ORF">NA56DRAFT_677483</name>
</gene>
<reference evidence="3 4" key="1">
    <citation type="submission" date="2016-05" db="EMBL/GenBank/DDBJ databases">
        <title>A degradative enzymes factory behind the ericoid mycorrhizal symbiosis.</title>
        <authorList>
            <consortium name="DOE Joint Genome Institute"/>
            <person name="Martino E."/>
            <person name="Morin E."/>
            <person name="Grelet G."/>
            <person name="Kuo A."/>
            <person name="Kohler A."/>
            <person name="Daghino S."/>
            <person name="Barry K."/>
            <person name="Choi C."/>
            <person name="Cichocki N."/>
            <person name="Clum A."/>
            <person name="Copeland A."/>
            <person name="Hainaut M."/>
            <person name="Haridas S."/>
            <person name="Labutti K."/>
            <person name="Lindquist E."/>
            <person name="Lipzen A."/>
            <person name="Khouja H.-R."/>
            <person name="Murat C."/>
            <person name="Ohm R."/>
            <person name="Olson A."/>
            <person name="Spatafora J."/>
            <person name="Veneault-Fourrey C."/>
            <person name="Henrissat B."/>
            <person name="Grigoriev I."/>
            <person name="Martin F."/>
            <person name="Perotto S."/>
        </authorList>
    </citation>
    <scope>NUCLEOTIDE SEQUENCE [LARGE SCALE GENOMIC DNA]</scope>
    <source>
        <strain evidence="3 4">UAMH 7357</strain>
    </source>
</reference>
<protein>
    <recommendedName>
        <fullName evidence="2">Large ribosomal subunit protein mL59 domain-containing protein</fullName>
    </recommendedName>
</protein>
<dbReference type="STRING" id="1745343.A0A2J6QFS1"/>
<evidence type="ECO:0000313" key="4">
    <source>
        <dbReference type="Proteomes" id="UP000235672"/>
    </source>
</evidence>
<dbReference type="OrthoDB" id="18529at2759"/>
<dbReference type="EMBL" id="KZ613471">
    <property type="protein sequence ID" value="PMD25124.1"/>
    <property type="molecule type" value="Genomic_DNA"/>
</dbReference>
<dbReference type="AlphaFoldDB" id="A0A2J6QFS1"/>
<evidence type="ECO:0000256" key="1">
    <source>
        <dbReference type="SAM" id="MobiDB-lite"/>
    </source>
</evidence>
<keyword evidence="4" id="KW-1185">Reference proteome</keyword>
<name>A0A2J6QFS1_9HELO</name>